<dbReference type="EMBL" id="JAAIUW010000008">
    <property type="protein sequence ID" value="KAF7822022.1"/>
    <property type="molecule type" value="Genomic_DNA"/>
</dbReference>
<name>A0A834WGN0_9FABA</name>
<dbReference type="AlphaFoldDB" id="A0A834WGN0"/>
<keyword evidence="1" id="KW-0472">Membrane</keyword>
<evidence type="ECO:0000313" key="3">
    <source>
        <dbReference type="Proteomes" id="UP000634136"/>
    </source>
</evidence>
<keyword evidence="3" id="KW-1185">Reference proteome</keyword>
<sequence>MINKILRKGTKLKARIGSIEQYQWGKILKSQKRNKILKVAYLAWIKLTVASTGTVVTGTVVTGNQRRRDEAATGTNGTACFLLVLESLRLIPGLVSNEDLENFPFGLDPGFKLCIWDMDNYFEEQDNIEKWV</sequence>
<reference evidence="2" key="1">
    <citation type="submission" date="2020-09" db="EMBL/GenBank/DDBJ databases">
        <title>Genome-Enabled Discovery of Anthraquinone Biosynthesis in Senna tora.</title>
        <authorList>
            <person name="Kang S.-H."/>
            <person name="Pandey R.P."/>
            <person name="Lee C.-M."/>
            <person name="Sim J.-S."/>
            <person name="Jeong J.-T."/>
            <person name="Choi B.-S."/>
            <person name="Jung M."/>
            <person name="Ginzburg D."/>
            <person name="Zhao K."/>
            <person name="Won S.Y."/>
            <person name="Oh T.-J."/>
            <person name="Yu Y."/>
            <person name="Kim N.-H."/>
            <person name="Lee O.R."/>
            <person name="Lee T.-H."/>
            <person name="Bashyal P."/>
            <person name="Kim T.-S."/>
            <person name="Lee W.-H."/>
            <person name="Kawkins C."/>
            <person name="Kim C.-K."/>
            <person name="Kim J.S."/>
            <person name="Ahn B.O."/>
            <person name="Rhee S.Y."/>
            <person name="Sohng J.K."/>
        </authorList>
    </citation>
    <scope>NUCLEOTIDE SEQUENCE</scope>
    <source>
        <tissue evidence="2">Leaf</tissue>
    </source>
</reference>
<accession>A0A834WGN0</accession>
<comment type="caution">
    <text evidence="2">The sequence shown here is derived from an EMBL/GenBank/DDBJ whole genome shotgun (WGS) entry which is preliminary data.</text>
</comment>
<keyword evidence="1" id="KW-1133">Transmembrane helix</keyword>
<gene>
    <name evidence="2" type="ORF">G2W53_027477</name>
</gene>
<dbReference type="Proteomes" id="UP000634136">
    <property type="component" value="Unassembled WGS sequence"/>
</dbReference>
<keyword evidence="1" id="KW-0812">Transmembrane</keyword>
<protein>
    <submittedName>
        <fullName evidence="2">Ethylene-responsive transcription factor ERF069-like</fullName>
    </submittedName>
</protein>
<feature type="transmembrane region" description="Helical" evidence="1">
    <location>
        <begin position="39"/>
        <end position="61"/>
    </location>
</feature>
<proteinExistence type="predicted"/>
<evidence type="ECO:0000256" key="1">
    <source>
        <dbReference type="SAM" id="Phobius"/>
    </source>
</evidence>
<organism evidence="2 3">
    <name type="scientific">Senna tora</name>
    <dbReference type="NCBI Taxonomy" id="362788"/>
    <lineage>
        <taxon>Eukaryota</taxon>
        <taxon>Viridiplantae</taxon>
        <taxon>Streptophyta</taxon>
        <taxon>Embryophyta</taxon>
        <taxon>Tracheophyta</taxon>
        <taxon>Spermatophyta</taxon>
        <taxon>Magnoliopsida</taxon>
        <taxon>eudicotyledons</taxon>
        <taxon>Gunneridae</taxon>
        <taxon>Pentapetalae</taxon>
        <taxon>rosids</taxon>
        <taxon>fabids</taxon>
        <taxon>Fabales</taxon>
        <taxon>Fabaceae</taxon>
        <taxon>Caesalpinioideae</taxon>
        <taxon>Cassia clade</taxon>
        <taxon>Senna</taxon>
    </lineage>
</organism>
<evidence type="ECO:0000313" key="2">
    <source>
        <dbReference type="EMBL" id="KAF7822022.1"/>
    </source>
</evidence>